<evidence type="ECO:0000313" key="2">
    <source>
        <dbReference type="EMBL" id="KAJ1157744.1"/>
    </source>
</evidence>
<organism evidence="2 3">
    <name type="scientific">Pleurodeles waltl</name>
    <name type="common">Iberian ribbed newt</name>
    <dbReference type="NCBI Taxonomy" id="8319"/>
    <lineage>
        <taxon>Eukaryota</taxon>
        <taxon>Metazoa</taxon>
        <taxon>Chordata</taxon>
        <taxon>Craniata</taxon>
        <taxon>Vertebrata</taxon>
        <taxon>Euteleostomi</taxon>
        <taxon>Amphibia</taxon>
        <taxon>Batrachia</taxon>
        <taxon>Caudata</taxon>
        <taxon>Salamandroidea</taxon>
        <taxon>Salamandridae</taxon>
        <taxon>Pleurodelinae</taxon>
        <taxon>Pleurodeles</taxon>
    </lineage>
</organism>
<protein>
    <submittedName>
        <fullName evidence="2">Uncharacterized protein</fullName>
    </submittedName>
</protein>
<proteinExistence type="predicted"/>
<comment type="caution">
    <text evidence="2">The sequence shown here is derived from an EMBL/GenBank/DDBJ whole genome shotgun (WGS) entry which is preliminary data.</text>
</comment>
<accession>A0AAV7S2N9</accession>
<feature type="region of interest" description="Disordered" evidence="1">
    <location>
        <begin position="66"/>
        <end position="94"/>
    </location>
</feature>
<evidence type="ECO:0000313" key="3">
    <source>
        <dbReference type="Proteomes" id="UP001066276"/>
    </source>
</evidence>
<reference evidence="2" key="1">
    <citation type="journal article" date="2022" name="bioRxiv">
        <title>Sequencing and chromosome-scale assembly of the giantPleurodeles waltlgenome.</title>
        <authorList>
            <person name="Brown T."/>
            <person name="Elewa A."/>
            <person name="Iarovenko S."/>
            <person name="Subramanian E."/>
            <person name="Araus A.J."/>
            <person name="Petzold A."/>
            <person name="Susuki M."/>
            <person name="Suzuki K.-i.T."/>
            <person name="Hayashi T."/>
            <person name="Toyoda A."/>
            <person name="Oliveira C."/>
            <person name="Osipova E."/>
            <person name="Leigh N.D."/>
            <person name="Simon A."/>
            <person name="Yun M.H."/>
        </authorList>
    </citation>
    <scope>NUCLEOTIDE SEQUENCE</scope>
    <source>
        <strain evidence="2">20211129_DDA</strain>
        <tissue evidence="2">Liver</tissue>
    </source>
</reference>
<dbReference type="AlphaFoldDB" id="A0AAV7S2N9"/>
<gene>
    <name evidence="2" type="ORF">NDU88_010444</name>
</gene>
<dbReference type="EMBL" id="JANPWB010000009">
    <property type="protein sequence ID" value="KAJ1157744.1"/>
    <property type="molecule type" value="Genomic_DNA"/>
</dbReference>
<name>A0AAV7S2N9_PLEWA</name>
<dbReference type="Proteomes" id="UP001066276">
    <property type="component" value="Chromosome 5"/>
</dbReference>
<sequence length="94" mass="10640">MQRQRSNRKFATRPHLIDAQLSWNDTARLPVRNRRSACCAIENSTQCLHDQRSSCDFILPAPKIHALSPGRLKTPQPEENPRPSTGKRCPAIPV</sequence>
<evidence type="ECO:0000256" key="1">
    <source>
        <dbReference type="SAM" id="MobiDB-lite"/>
    </source>
</evidence>
<keyword evidence="3" id="KW-1185">Reference proteome</keyword>